<organism evidence="1">
    <name type="scientific">marine metagenome</name>
    <dbReference type="NCBI Taxonomy" id="408172"/>
    <lineage>
        <taxon>unclassified sequences</taxon>
        <taxon>metagenomes</taxon>
        <taxon>ecological metagenomes</taxon>
    </lineage>
</organism>
<gene>
    <name evidence="1" type="ORF">METZ01_LOCUS260079</name>
</gene>
<dbReference type="AlphaFoldDB" id="A0A382J6P5"/>
<name>A0A382J6P5_9ZZZZ</name>
<feature type="non-terminal residue" evidence="1">
    <location>
        <position position="1"/>
    </location>
</feature>
<proteinExistence type="predicted"/>
<accession>A0A382J6P5</accession>
<sequence>VPQLVRFSLSQSKAPPKVGEVSSSTLPIPAVIEAQDVPL</sequence>
<reference evidence="1" key="1">
    <citation type="submission" date="2018-05" db="EMBL/GenBank/DDBJ databases">
        <authorList>
            <person name="Lanie J.A."/>
            <person name="Ng W.-L."/>
            <person name="Kazmierczak K.M."/>
            <person name="Andrzejewski T.M."/>
            <person name="Davidsen T.M."/>
            <person name="Wayne K.J."/>
            <person name="Tettelin H."/>
            <person name="Glass J.I."/>
            <person name="Rusch D."/>
            <person name="Podicherti R."/>
            <person name="Tsui H.-C.T."/>
            <person name="Winkler M.E."/>
        </authorList>
    </citation>
    <scope>NUCLEOTIDE SEQUENCE</scope>
</reference>
<protein>
    <submittedName>
        <fullName evidence="1">Uncharacterized protein</fullName>
    </submittedName>
</protein>
<dbReference type="EMBL" id="UINC01071942">
    <property type="protein sequence ID" value="SVC07225.1"/>
    <property type="molecule type" value="Genomic_DNA"/>
</dbReference>
<evidence type="ECO:0000313" key="1">
    <source>
        <dbReference type="EMBL" id="SVC07225.1"/>
    </source>
</evidence>